<protein>
    <submittedName>
        <fullName evidence="2">Transposase domain-containing protein</fullName>
    </submittedName>
</protein>
<comment type="caution">
    <text evidence="2">The sequence shown here is derived from an EMBL/GenBank/DDBJ whole genome shotgun (WGS) entry which is preliminary data.</text>
</comment>
<feature type="non-terminal residue" evidence="2">
    <location>
        <position position="1"/>
    </location>
</feature>
<dbReference type="AlphaFoldDB" id="A0A7K3WWX7"/>
<feature type="domain" description="Transposase IS66 C-terminal" evidence="1">
    <location>
        <begin position="1"/>
        <end position="27"/>
    </location>
</feature>
<evidence type="ECO:0000259" key="1">
    <source>
        <dbReference type="Pfam" id="PF13817"/>
    </source>
</evidence>
<dbReference type="InterPro" id="IPR039552">
    <property type="entry name" value="IS66_C"/>
</dbReference>
<dbReference type="Proteomes" id="UP000486602">
    <property type="component" value="Unassembled WGS sequence"/>
</dbReference>
<organism evidence="2 3">
    <name type="scientific">Cryomorpha ignava</name>
    <dbReference type="NCBI Taxonomy" id="101383"/>
    <lineage>
        <taxon>Bacteria</taxon>
        <taxon>Pseudomonadati</taxon>
        <taxon>Bacteroidota</taxon>
        <taxon>Flavobacteriia</taxon>
        <taxon>Flavobacteriales</taxon>
        <taxon>Cryomorphaceae</taxon>
        <taxon>Cryomorpha</taxon>
    </lineage>
</organism>
<evidence type="ECO:0000313" key="3">
    <source>
        <dbReference type="Proteomes" id="UP000486602"/>
    </source>
</evidence>
<name>A0A7K3WWX7_9FLAO</name>
<dbReference type="EMBL" id="JAAGVY010000042">
    <property type="protein sequence ID" value="NEN25135.1"/>
    <property type="molecule type" value="Genomic_DNA"/>
</dbReference>
<sequence>VEPMAWLTAVLGKIADHPVNKLFELFPGNIDIPEKLTSFGELENQAV</sequence>
<proteinExistence type="predicted"/>
<gene>
    <name evidence="2" type="ORF">G3O08_16665</name>
</gene>
<keyword evidence="3" id="KW-1185">Reference proteome</keyword>
<reference evidence="2 3" key="1">
    <citation type="submission" date="2020-02" db="EMBL/GenBank/DDBJ databases">
        <title>Out from the shadows clarifying the taxonomy of the family Cryomorphaceae and related taxa by utilizing the GTDB taxonomic framework.</title>
        <authorList>
            <person name="Bowman J.P."/>
        </authorList>
    </citation>
    <scope>NUCLEOTIDE SEQUENCE [LARGE SCALE GENOMIC DNA]</scope>
    <source>
        <strain evidence="2 3">QSSC 1-22</strain>
    </source>
</reference>
<dbReference type="Pfam" id="PF13817">
    <property type="entry name" value="DDE_Tnp_IS66_C"/>
    <property type="match status" value="1"/>
</dbReference>
<evidence type="ECO:0000313" key="2">
    <source>
        <dbReference type="EMBL" id="NEN25135.1"/>
    </source>
</evidence>
<accession>A0A7K3WWX7</accession>